<evidence type="ECO:0000313" key="2">
    <source>
        <dbReference type="Proteomes" id="UP000237632"/>
    </source>
</evidence>
<sequence length="71" mass="8167">MFNFRMSLSENFASFRDEATGKFVFVDSFDNRQFSVRFGTASKSEFIGDVTAESNEDLNRRLKSLVEKALK</sequence>
<dbReference type="AlphaFoldDB" id="A0AA44XWB3"/>
<accession>A0AA44XWB3</accession>
<proteinExistence type="predicted"/>
<dbReference type="EMBL" id="PVHK01000197">
    <property type="protein sequence ID" value="PRH39339.1"/>
    <property type="molecule type" value="Genomic_DNA"/>
</dbReference>
<name>A0AA44XWB3_BURVI</name>
<comment type="caution">
    <text evidence="1">The sequence shown here is derived from an EMBL/GenBank/DDBJ whole genome shotgun (WGS) entry which is preliminary data.</text>
</comment>
<organism evidence="1 2">
    <name type="scientific">Burkholderia vietnamiensis</name>
    <dbReference type="NCBI Taxonomy" id="60552"/>
    <lineage>
        <taxon>Bacteria</taxon>
        <taxon>Pseudomonadati</taxon>
        <taxon>Pseudomonadota</taxon>
        <taxon>Betaproteobacteria</taxon>
        <taxon>Burkholderiales</taxon>
        <taxon>Burkholderiaceae</taxon>
        <taxon>Burkholderia</taxon>
        <taxon>Burkholderia cepacia complex</taxon>
    </lineage>
</organism>
<dbReference type="Proteomes" id="UP000237632">
    <property type="component" value="Unassembled WGS sequence"/>
</dbReference>
<reference evidence="1 2" key="1">
    <citation type="submission" date="2018-03" db="EMBL/GenBank/DDBJ databases">
        <authorList>
            <person name="Nguyen K."/>
            <person name="Fouts D."/>
            <person name="Sutton G."/>
        </authorList>
    </citation>
    <scope>NUCLEOTIDE SEQUENCE [LARGE SCALE GENOMIC DNA]</scope>
    <source>
        <strain evidence="1 2">AU3578</strain>
    </source>
</reference>
<protein>
    <submittedName>
        <fullName evidence="1">Uncharacterized protein</fullName>
    </submittedName>
</protein>
<evidence type="ECO:0000313" key="1">
    <source>
        <dbReference type="EMBL" id="PRH39339.1"/>
    </source>
</evidence>
<gene>
    <name evidence="1" type="ORF">C6T65_26850</name>
</gene>
<dbReference type="RefSeq" id="WP_060081894.1">
    <property type="nucleotide sequence ID" value="NZ_CADFFO010000010.1"/>
</dbReference>